<feature type="compositionally biased region" description="Basic and acidic residues" evidence="1">
    <location>
        <begin position="9"/>
        <end position="32"/>
    </location>
</feature>
<sequence length="56" mass="6658">MHRAAQTAERARDGQRHQQAEQGQHHQRDTQRTQRPHQTVTVPRIQLRVRDAIDKQ</sequence>
<reference evidence="2" key="1">
    <citation type="journal article" date="2019" name="Sci. Rep.">
        <title>Draft genome of Tanacetum cinerariifolium, the natural source of mosquito coil.</title>
        <authorList>
            <person name="Yamashiro T."/>
            <person name="Shiraishi A."/>
            <person name="Satake H."/>
            <person name="Nakayama K."/>
        </authorList>
    </citation>
    <scope>NUCLEOTIDE SEQUENCE</scope>
</reference>
<dbReference type="AlphaFoldDB" id="A0A699XB72"/>
<organism evidence="2">
    <name type="scientific">Tanacetum cinerariifolium</name>
    <name type="common">Dalmatian daisy</name>
    <name type="synonym">Chrysanthemum cinerariifolium</name>
    <dbReference type="NCBI Taxonomy" id="118510"/>
    <lineage>
        <taxon>Eukaryota</taxon>
        <taxon>Viridiplantae</taxon>
        <taxon>Streptophyta</taxon>
        <taxon>Embryophyta</taxon>
        <taxon>Tracheophyta</taxon>
        <taxon>Spermatophyta</taxon>
        <taxon>Magnoliopsida</taxon>
        <taxon>eudicotyledons</taxon>
        <taxon>Gunneridae</taxon>
        <taxon>Pentapetalae</taxon>
        <taxon>asterids</taxon>
        <taxon>campanulids</taxon>
        <taxon>Asterales</taxon>
        <taxon>Asteraceae</taxon>
        <taxon>Asteroideae</taxon>
        <taxon>Anthemideae</taxon>
        <taxon>Anthemidinae</taxon>
        <taxon>Tanacetum</taxon>
    </lineage>
</organism>
<dbReference type="EMBL" id="BKCJ011815346">
    <property type="protein sequence ID" value="GFD55218.1"/>
    <property type="molecule type" value="Genomic_DNA"/>
</dbReference>
<feature type="region of interest" description="Disordered" evidence="1">
    <location>
        <begin position="1"/>
        <end position="56"/>
    </location>
</feature>
<gene>
    <name evidence="2" type="ORF">Tci_927187</name>
</gene>
<feature type="non-terminal residue" evidence="2">
    <location>
        <position position="56"/>
    </location>
</feature>
<proteinExistence type="predicted"/>
<evidence type="ECO:0000256" key="1">
    <source>
        <dbReference type="SAM" id="MobiDB-lite"/>
    </source>
</evidence>
<comment type="caution">
    <text evidence="2">The sequence shown here is derived from an EMBL/GenBank/DDBJ whole genome shotgun (WGS) entry which is preliminary data.</text>
</comment>
<protein>
    <submittedName>
        <fullName evidence="2">Uncharacterized protein</fullName>
    </submittedName>
</protein>
<evidence type="ECO:0000313" key="2">
    <source>
        <dbReference type="EMBL" id="GFD55218.1"/>
    </source>
</evidence>
<accession>A0A699XB72</accession>
<name>A0A699XB72_TANCI</name>